<evidence type="ECO:0000313" key="5">
    <source>
        <dbReference type="EMBL" id="KAK1370664.1"/>
    </source>
</evidence>
<sequence>MQRRITPTMDSITKELSFEDDLIHNDYDSAEFSTISDLQADEGDMFWDDEYEFAEVERLDAEENETEHNAGEKSCTFTENETLEKVVRREKFKHSQLESFFILNRSDPNARKYTYDQIPQHYVWNETDRIWTMRKKGKQIGRLLYTHHSAGELWYLRLLLSNIRGPTSFEALKTINGVQYRTFKDACKNYGLLDDDNEWHSVIEDCSKSGFPNQIRQLFVHIIVNCQVSDLKTLWERHWKHMIDDLLLEKTKTVVNKMTSYSDKQLQYFALAEIDKILKSIGKSLMQFKQLPQPPANYLQSGTNNLVIDETTYNLSEMEFEFNKLFPHCNPEQLEVYTEIGNGQVKPPKNAVMDYEENDIIIPPEFCDPDWKIKVRLARKWEQTNRDGHLQGVHMILIDEYHKRMHAWIRCTLMKSFDDRFVGGETYEISNFIVAPYTEKPKCFEGDIQIVLTSRTIVTALQQNYSLIPDNIFKFTNLKHFKDATEQDNHLIDIIGVIDDVRPLKHVTNTTNGDQFFREFVVTDLIHRVKVFFWNELATAFDISFNQATDQPVIIIISCCNMIRNDYNGDTAIRNMPATTFDLNANCDTVDTLRKRYPNEICSDEDDEIMKAIDEYEPEEADETDRRETIEKALINFNVNIATMNRQHEQLNQNLTDFRLNFFATVKQQHEDMTKILTEFTINFYKQQQILNEEIQTLRIEAKKMRDSFNSPKF</sequence>
<accession>A0AAD8HQD3</accession>
<dbReference type="Pfam" id="PF02721">
    <property type="entry name" value="DUF223"/>
    <property type="match status" value="1"/>
</dbReference>
<comment type="caution">
    <text evidence="5">The sequence shown here is derived from an EMBL/GenBank/DDBJ whole genome shotgun (WGS) entry which is preliminary data.</text>
</comment>
<dbReference type="SUPFAM" id="SSF50249">
    <property type="entry name" value="Nucleic acid-binding proteins"/>
    <property type="match status" value="2"/>
</dbReference>
<dbReference type="Pfam" id="PF16900">
    <property type="entry name" value="REPA_OB_2"/>
    <property type="match status" value="1"/>
</dbReference>
<keyword evidence="6" id="KW-1185">Reference proteome</keyword>
<reference evidence="5" key="2">
    <citation type="submission" date="2023-05" db="EMBL/GenBank/DDBJ databases">
        <authorList>
            <person name="Schelkunov M.I."/>
        </authorList>
    </citation>
    <scope>NUCLEOTIDE SEQUENCE</scope>
    <source>
        <strain evidence="5">Hsosn_3</strain>
        <tissue evidence="5">Leaf</tissue>
    </source>
</reference>
<proteinExistence type="predicted"/>
<protein>
    <recommendedName>
        <fullName evidence="7">Replication protein</fullName>
    </recommendedName>
</protein>
<evidence type="ECO:0000256" key="2">
    <source>
        <dbReference type="SAM" id="Coils"/>
    </source>
</evidence>
<feature type="domain" description="Replication protein A OB" evidence="4">
    <location>
        <begin position="487"/>
        <end position="559"/>
    </location>
</feature>
<dbReference type="Proteomes" id="UP001237642">
    <property type="component" value="Unassembled WGS sequence"/>
</dbReference>
<evidence type="ECO:0000256" key="1">
    <source>
        <dbReference type="ARBA" id="ARBA00023125"/>
    </source>
</evidence>
<dbReference type="AlphaFoldDB" id="A0AAD8HQD3"/>
<dbReference type="InterPro" id="IPR012340">
    <property type="entry name" value="NA-bd_OB-fold"/>
</dbReference>
<gene>
    <name evidence="5" type="ORF">POM88_036756</name>
</gene>
<dbReference type="CDD" id="cd04480">
    <property type="entry name" value="RPA1_DBD_A_like"/>
    <property type="match status" value="1"/>
</dbReference>
<dbReference type="EMBL" id="JAUIZM010000008">
    <property type="protein sequence ID" value="KAK1370664.1"/>
    <property type="molecule type" value="Genomic_DNA"/>
</dbReference>
<keyword evidence="1" id="KW-0238">DNA-binding</keyword>
<name>A0AAD8HQD3_9APIA</name>
<organism evidence="5 6">
    <name type="scientific">Heracleum sosnowskyi</name>
    <dbReference type="NCBI Taxonomy" id="360622"/>
    <lineage>
        <taxon>Eukaryota</taxon>
        <taxon>Viridiplantae</taxon>
        <taxon>Streptophyta</taxon>
        <taxon>Embryophyta</taxon>
        <taxon>Tracheophyta</taxon>
        <taxon>Spermatophyta</taxon>
        <taxon>Magnoliopsida</taxon>
        <taxon>eudicotyledons</taxon>
        <taxon>Gunneridae</taxon>
        <taxon>Pentapetalae</taxon>
        <taxon>asterids</taxon>
        <taxon>campanulids</taxon>
        <taxon>Apiales</taxon>
        <taxon>Apiaceae</taxon>
        <taxon>Apioideae</taxon>
        <taxon>apioid superclade</taxon>
        <taxon>Tordylieae</taxon>
        <taxon>Tordyliinae</taxon>
        <taxon>Heracleum</taxon>
    </lineage>
</organism>
<dbReference type="InterPro" id="IPR003871">
    <property type="entry name" value="RFA1B/D_OB_1st"/>
</dbReference>
<evidence type="ECO:0000313" key="6">
    <source>
        <dbReference type="Proteomes" id="UP001237642"/>
    </source>
</evidence>
<feature type="domain" description="Replication protein A 70 kDa DNA-binding subunit B/D first OB fold" evidence="3">
    <location>
        <begin position="371"/>
        <end position="459"/>
    </location>
</feature>
<dbReference type="InterPro" id="IPR031657">
    <property type="entry name" value="REPA_OB_2"/>
</dbReference>
<reference evidence="5" key="1">
    <citation type="submission" date="2023-02" db="EMBL/GenBank/DDBJ databases">
        <title>Genome of toxic invasive species Heracleum sosnowskyi carries increased number of genes despite the absence of recent whole-genome duplications.</title>
        <authorList>
            <person name="Schelkunov M."/>
            <person name="Shtratnikova V."/>
            <person name="Makarenko M."/>
            <person name="Klepikova A."/>
            <person name="Omelchenko D."/>
            <person name="Novikova G."/>
            <person name="Obukhova E."/>
            <person name="Bogdanov V."/>
            <person name="Penin A."/>
            <person name="Logacheva M."/>
        </authorList>
    </citation>
    <scope>NUCLEOTIDE SEQUENCE</scope>
    <source>
        <strain evidence="5">Hsosn_3</strain>
        <tissue evidence="5">Leaf</tissue>
    </source>
</reference>
<evidence type="ECO:0000259" key="3">
    <source>
        <dbReference type="Pfam" id="PF02721"/>
    </source>
</evidence>
<dbReference type="PANTHER" id="PTHR47165:SF4">
    <property type="entry name" value="OS03G0429900 PROTEIN"/>
    <property type="match status" value="1"/>
</dbReference>
<dbReference type="PANTHER" id="PTHR47165">
    <property type="entry name" value="OS03G0429900 PROTEIN"/>
    <property type="match status" value="1"/>
</dbReference>
<evidence type="ECO:0008006" key="7">
    <source>
        <dbReference type="Google" id="ProtNLM"/>
    </source>
</evidence>
<dbReference type="GO" id="GO:0003677">
    <property type="term" value="F:DNA binding"/>
    <property type="evidence" value="ECO:0007669"/>
    <property type="project" value="UniProtKB-KW"/>
</dbReference>
<dbReference type="Gene3D" id="2.40.50.140">
    <property type="entry name" value="Nucleic acid-binding proteins"/>
    <property type="match status" value="2"/>
</dbReference>
<feature type="coiled-coil region" evidence="2">
    <location>
        <begin position="634"/>
        <end position="661"/>
    </location>
</feature>
<evidence type="ECO:0000259" key="4">
    <source>
        <dbReference type="Pfam" id="PF16900"/>
    </source>
</evidence>
<keyword evidence="2" id="KW-0175">Coiled coil</keyword>